<dbReference type="Pfam" id="PF12850">
    <property type="entry name" value="Metallophos_2"/>
    <property type="match status" value="1"/>
</dbReference>
<dbReference type="InterPro" id="IPR050126">
    <property type="entry name" value="Ap4A_hydrolase"/>
</dbReference>
<dbReference type="AlphaFoldDB" id="U1MU59"/>
<dbReference type="InterPro" id="IPR024654">
    <property type="entry name" value="Calcineurin-like_PHP_lpxH"/>
</dbReference>
<dbReference type="PANTHER" id="PTHR42850:SF2">
    <property type="entry name" value="BLL5683 PROTEIN"/>
    <property type="match status" value="1"/>
</dbReference>
<sequence length="245" mass="26234">MAAPSQRIAIVSDMHGNLTALEAVLADARRRGADAVWCGGDLVGKGPRGRAVVALAREACDVVVRGNWDEAVAAPERSPWTAPAWYRDELGAQALAWLASIPFHHDAVLGSRLVRLFHASADSVHHRVRSGADDATFDAMFEPTDATGAVARADVVAYGDLHDQWLDIRRGRSLLNVGSAGNELDGDPTAAYALLEAGDAGELSVQFVRVPYDVEAEIAIARAAGIPFLEHWIAELRSGVDQRRA</sequence>
<comment type="caution">
    <text evidence="3">The sequence shown here is derived from an EMBL/GenBank/DDBJ whole genome shotgun (WGS) entry which is preliminary data.</text>
</comment>
<dbReference type="InterPro" id="IPR029052">
    <property type="entry name" value="Metallo-depent_PP-like"/>
</dbReference>
<protein>
    <recommendedName>
        <fullName evidence="2">Calcineurin-like phosphoesterase domain-containing protein</fullName>
    </recommendedName>
</protein>
<dbReference type="InterPro" id="IPR011152">
    <property type="entry name" value="Pesterase_MJ0912"/>
</dbReference>
<comment type="similarity">
    <text evidence="1">Belongs to the metallophosphoesterase superfamily. YfcE family.</text>
</comment>
<gene>
    <name evidence="3" type="ORF">L332_13660</name>
</gene>
<organism evidence="3 4">
    <name type="scientific">Agrococcus pavilionensis RW1</name>
    <dbReference type="NCBI Taxonomy" id="1330458"/>
    <lineage>
        <taxon>Bacteria</taxon>
        <taxon>Bacillati</taxon>
        <taxon>Actinomycetota</taxon>
        <taxon>Actinomycetes</taxon>
        <taxon>Micrococcales</taxon>
        <taxon>Microbacteriaceae</taxon>
        <taxon>Agrococcus</taxon>
    </lineage>
</organism>
<evidence type="ECO:0000259" key="2">
    <source>
        <dbReference type="Pfam" id="PF12850"/>
    </source>
</evidence>
<dbReference type="RefSeq" id="WP_021009448.1">
    <property type="nucleotide sequence ID" value="NZ_ASHR01000004.1"/>
</dbReference>
<dbReference type="GO" id="GO:0005737">
    <property type="term" value="C:cytoplasm"/>
    <property type="evidence" value="ECO:0007669"/>
    <property type="project" value="TreeGrafter"/>
</dbReference>
<name>U1MU59_9MICO</name>
<dbReference type="PANTHER" id="PTHR42850">
    <property type="entry name" value="METALLOPHOSPHOESTERASE"/>
    <property type="match status" value="1"/>
</dbReference>
<reference evidence="3 4" key="1">
    <citation type="journal article" date="2013" name="Genome Announc.">
        <title>First draft genome sequence from a member of the genus agrococcus, isolated from modern microbialites.</title>
        <authorList>
            <person name="White R.A.III."/>
            <person name="Grassa C.J."/>
            <person name="Suttle C.A."/>
        </authorList>
    </citation>
    <scope>NUCLEOTIDE SEQUENCE [LARGE SCALE GENOMIC DNA]</scope>
    <source>
        <strain evidence="3 4">RW1</strain>
    </source>
</reference>
<dbReference type="SUPFAM" id="SSF56300">
    <property type="entry name" value="Metallo-dependent phosphatases"/>
    <property type="match status" value="1"/>
</dbReference>
<feature type="domain" description="Calcineurin-like phosphoesterase" evidence="2">
    <location>
        <begin position="7"/>
        <end position="197"/>
    </location>
</feature>
<dbReference type="OrthoDB" id="9813918at2"/>
<dbReference type="GO" id="GO:0016791">
    <property type="term" value="F:phosphatase activity"/>
    <property type="evidence" value="ECO:0007669"/>
    <property type="project" value="TreeGrafter"/>
</dbReference>
<dbReference type="Gene3D" id="3.60.21.10">
    <property type="match status" value="1"/>
</dbReference>
<dbReference type="Proteomes" id="UP000016462">
    <property type="component" value="Unassembled WGS sequence"/>
</dbReference>
<dbReference type="PIRSF" id="PIRSF000883">
    <property type="entry name" value="Pesterase_MJ0912"/>
    <property type="match status" value="1"/>
</dbReference>
<proteinExistence type="inferred from homology"/>
<evidence type="ECO:0000256" key="1">
    <source>
        <dbReference type="ARBA" id="ARBA00008950"/>
    </source>
</evidence>
<dbReference type="EMBL" id="ASHR01000004">
    <property type="protein sequence ID" value="ERG65481.1"/>
    <property type="molecule type" value="Genomic_DNA"/>
</dbReference>
<evidence type="ECO:0000313" key="4">
    <source>
        <dbReference type="Proteomes" id="UP000016462"/>
    </source>
</evidence>
<evidence type="ECO:0000313" key="3">
    <source>
        <dbReference type="EMBL" id="ERG65481.1"/>
    </source>
</evidence>
<accession>U1MU59</accession>
<dbReference type="CDD" id="cd00838">
    <property type="entry name" value="MPP_superfamily"/>
    <property type="match status" value="1"/>
</dbReference>
<keyword evidence="4" id="KW-1185">Reference proteome</keyword>